<feature type="compositionally biased region" description="Polar residues" evidence="2">
    <location>
        <begin position="335"/>
        <end position="344"/>
    </location>
</feature>
<dbReference type="GO" id="GO:0001156">
    <property type="term" value="F:TFIIIC-class transcription factor complex binding"/>
    <property type="evidence" value="ECO:0007669"/>
    <property type="project" value="TreeGrafter"/>
</dbReference>
<feature type="compositionally biased region" description="Polar residues" evidence="2">
    <location>
        <begin position="280"/>
        <end position="307"/>
    </location>
</feature>
<feature type="region of interest" description="Disordered" evidence="2">
    <location>
        <begin position="132"/>
        <end position="177"/>
    </location>
</feature>
<feature type="compositionally biased region" description="Basic and acidic residues" evidence="2">
    <location>
        <begin position="942"/>
        <end position="958"/>
    </location>
</feature>
<protein>
    <recommendedName>
        <fullName evidence="3">Myb-like domain-containing protein</fullName>
    </recommendedName>
</protein>
<feature type="compositionally biased region" description="Basic residues" evidence="2">
    <location>
        <begin position="980"/>
        <end position="1008"/>
    </location>
</feature>
<feature type="region of interest" description="Disordered" evidence="2">
    <location>
        <begin position="519"/>
        <end position="573"/>
    </location>
</feature>
<feature type="region of interest" description="Disordered" evidence="2">
    <location>
        <begin position="435"/>
        <end position="502"/>
    </location>
</feature>
<dbReference type="SUPFAM" id="SSF46689">
    <property type="entry name" value="Homeodomain-like"/>
    <property type="match status" value="1"/>
</dbReference>
<evidence type="ECO:0000313" key="5">
    <source>
        <dbReference type="Proteomes" id="UP001487740"/>
    </source>
</evidence>
<feature type="region of interest" description="Disordered" evidence="2">
    <location>
        <begin position="1074"/>
        <end position="1143"/>
    </location>
</feature>
<evidence type="ECO:0000259" key="3">
    <source>
        <dbReference type="SMART" id="SM00717"/>
    </source>
</evidence>
<organism evidence="4 5">
    <name type="scientific">Scylla paramamosain</name>
    <name type="common">Mud crab</name>
    <dbReference type="NCBI Taxonomy" id="85552"/>
    <lineage>
        <taxon>Eukaryota</taxon>
        <taxon>Metazoa</taxon>
        <taxon>Ecdysozoa</taxon>
        <taxon>Arthropoda</taxon>
        <taxon>Crustacea</taxon>
        <taxon>Multicrustacea</taxon>
        <taxon>Malacostraca</taxon>
        <taxon>Eumalacostraca</taxon>
        <taxon>Eucarida</taxon>
        <taxon>Decapoda</taxon>
        <taxon>Pleocyemata</taxon>
        <taxon>Brachyura</taxon>
        <taxon>Eubrachyura</taxon>
        <taxon>Portunoidea</taxon>
        <taxon>Portunidae</taxon>
        <taxon>Portuninae</taxon>
        <taxon>Scylla</taxon>
    </lineage>
</organism>
<dbReference type="GO" id="GO:0070898">
    <property type="term" value="P:RNA polymerase III preinitiation complex assembly"/>
    <property type="evidence" value="ECO:0007669"/>
    <property type="project" value="TreeGrafter"/>
</dbReference>
<feature type="compositionally biased region" description="Acidic residues" evidence="2">
    <location>
        <begin position="1012"/>
        <end position="1032"/>
    </location>
</feature>
<keyword evidence="5" id="KW-1185">Reference proteome</keyword>
<evidence type="ECO:0000256" key="1">
    <source>
        <dbReference type="ARBA" id="ARBA00004123"/>
    </source>
</evidence>
<dbReference type="PANTHER" id="PTHR22929:SF0">
    <property type="entry name" value="TRANSCRIPTION FACTOR TFIIIB COMPONENT B'' HOMOLOG"/>
    <property type="match status" value="1"/>
</dbReference>
<gene>
    <name evidence="4" type="ORF">O3P69_006736</name>
</gene>
<feature type="compositionally biased region" description="Basic and acidic residues" evidence="2">
    <location>
        <begin position="684"/>
        <end position="702"/>
    </location>
</feature>
<evidence type="ECO:0000256" key="2">
    <source>
        <dbReference type="SAM" id="MobiDB-lite"/>
    </source>
</evidence>
<proteinExistence type="predicted"/>
<feature type="compositionally biased region" description="Acidic residues" evidence="2">
    <location>
        <begin position="779"/>
        <end position="804"/>
    </location>
</feature>
<accession>A0AAW0U1I8</accession>
<reference evidence="4 5" key="1">
    <citation type="submission" date="2023-03" db="EMBL/GenBank/DDBJ databases">
        <title>High-quality genome of Scylla paramamosain provides insights in environmental adaptation.</title>
        <authorList>
            <person name="Zhang L."/>
        </authorList>
    </citation>
    <scope>NUCLEOTIDE SEQUENCE [LARGE SCALE GENOMIC DNA]</scope>
    <source>
        <strain evidence="4">LZ_2023a</strain>
        <tissue evidence="4">Muscle</tissue>
    </source>
</reference>
<feature type="compositionally biased region" description="Polar residues" evidence="2">
    <location>
        <begin position="70"/>
        <end position="93"/>
    </location>
</feature>
<feature type="region of interest" description="Disordered" evidence="2">
    <location>
        <begin position="642"/>
        <end position="813"/>
    </location>
</feature>
<feature type="region of interest" description="Disordered" evidence="2">
    <location>
        <begin position="936"/>
        <end position="1061"/>
    </location>
</feature>
<dbReference type="GO" id="GO:0000126">
    <property type="term" value="C:transcription factor TFIIIB complex"/>
    <property type="evidence" value="ECO:0007669"/>
    <property type="project" value="TreeGrafter"/>
</dbReference>
<feature type="region of interest" description="Disordered" evidence="2">
    <location>
        <begin position="597"/>
        <end position="621"/>
    </location>
</feature>
<feature type="compositionally biased region" description="Basic residues" evidence="2">
    <location>
        <begin position="1048"/>
        <end position="1059"/>
    </location>
</feature>
<dbReference type="PANTHER" id="PTHR22929">
    <property type="entry name" value="RNA POLYMERASE III TRANSCRIPTION INITIATION FACTOR B"/>
    <property type="match status" value="1"/>
</dbReference>
<feature type="domain" description="Myb-like" evidence="3">
    <location>
        <begin position="868"/>
        <end position="916"/>
    </location>
</feature>
<feature type="compositionally biased region" description="Polar residues" evidence="2">
    <location>
        <begin position="398"/>
        <end position="414"/>
    </location>
</feature>
<feature type="compositionally biased region" description="Basic and acidic residues" evidence="2">
    <location>
        <begin position="965"/>
        <end position="979"/>
    </location>
</feature>
<dbReference type="GO" id="GO:0005634">
    <property type="term" value="C:nucleus"/>
    <property type="evidence" value="ECO:0007669"/>
    <property type="project" value="UniProtKB-SubCell"/>
</dbReference>
<feature type="region of interest" description="Disordered" evidence="2">
    <location>
        <begin position="1172"/>
        <end position="1206"/>
    </location>
</feature>
<feature type="region of interest" description="Disordered" evidence="2">
    <location>
        <begin position="1"/>
        <end position="93"/>
    </location>
</feature>
<feature type="compositionally biased region" description="Basic and acidic residues" evidence="2">
    <location>
        <begin position="490"/>
        <end position="500"/>
    </location>
</feature>
<feature type="region of interest" description="Disordered" evidence="2">
    <location>
        <begin position="265"/>
        <end position="349"/>
    </location>
</feature>
<comment type="caution">
    <text evidence="4">The sequence shown here is derived from an EMBL/GenBank/DDBJ whole genome shotgun (WGS) entry which is preliminary data.</text>
</comment>
<evidence type="ECO:0000313" key="4">
    <source>
        <dbReference type="EMBL" id="KAK8393616.1"/>
    </source>
</evidence>
<feature type="region of interest" description="Disordered" evidence="2">
    <location>
        <begin position="197"/>
        <end position="238"/>
    </location>
</feature>
<feature type="compositionally biased region" description="Polar residues" evidence="2">
    <location>
        <begin position="211"/>
        <end position="221"/>
    </location>
</feature>
<dbReference type="InterPro" id="IPR039467">
    <property type="entry name" value="TFIIIB_B''_Myb"/>
</dbReference>
<dbReference type="EMBL" id="JARAKH010000020">
    <property type="protein sequence ID" value="KAK8393616.1"/>
    <property type="molecule type" value="Genomic_DNA"/>
</dbReference>
<feature type="compositionally biased region" description="Basic and acidic residues" evidence="2">
    <location>
        <begin position="659"/>
        <end position="668"/>
    </location>
</feature>
<dbReference type="InterPro" id="IPR001005">
    <property type="entry name" value="SANT/Myb"/>
</dbReference>
<dbReference type="Pfam" id="PF15963">
    <property type="entry name" value="Myb_DNA-bind_7"/>
    <property type="match status" value="1"/>
</dbReference>
<dbReference type="InterPro" id="IPR009057">
    <property type="entry name" value="Homeodomain-like_sf"/>
</dbReference>
<feature type="compositionally biased region" description="Basic and acidic residues" evidence="2">
    <location>
        <begin position="1106"/>
        <end position="1119"/>
    </location>
</feature>
<feature type="compositionally biased region" description="Basic and acidic residues" evidence="2">
    <location>
        <begin position="756"/>
        <end position="765"/>
    </location>
</feature>
<feature type="compositionally biased region" description="Basic and acidic residues" evidence="2">
    <location>
        <begin position="1131"/>
        <end position="1143"/>
    </location>
</feature>
<comment type="subcellular location">
    <subcellularLocation>
        <location evidence="1">Nucleus</location>
    </subcellularLocation>
</comment>
<dbReference type="SMART" id="SM00717">
    <property type="entry name" value="SANT"/>
    <property type="match status" value="1"/>
</dbReference>
<feature type="region of interest" description="Disordered" evidence="2">
    <location>
        <begin position="394"/>
        <end position="417"/>
    </location>
</feature>
<name>A0AAW0U1I8_SCYPA</name>
<sequence>MRRMKIRAKPNFGGGGGTSRTSSGPGRGSAAPVEAQSSKIQITPPPVEEADVSSAATAKCPGGEGGVKETSGTQNISSDVSSVDLQENTNKSPVNVTTSASFQMNASQPSPTNVQGIKSFDVIDSGKELQQVVTDNSSESGAAVSPEIESSVTPEPSESHAIPVPSPKAQPLLVPQENPSATTFQIISQSITQTHVDKSVDVSCSGAASPVSDTSSNISRETQQDSDGKSTLCMRRKKLKVKPMLGTVRKGSIIDKAKVKASDSNITVPNMKSECVDVQPSENQTNSEENVSSPENTENNHLNQNMQEKADTDADAGNVSKMCNKKPLEKADVETNVTPESSEFSEGLVCPTEKEVIPVRQEMEIESALPERTCEDMEVEVVKENTNTDVVVDETPASVGNTLASKTTSHTSAPTAGCKRRARICAKPALITKKKKEDNKGTKVKSVEQITNHKSPDEQLANASTQESITRGCGSEESDTAAVKPNVEISESHQREECKSKPSIASFKKEVKFIEIELNRKHSHLSNISDNNKDSKESDETQKMKREGIHGNVKENVDSPLHSNLKTPRIKKLSENKEIDPGLEVLDVNTNVEKQVKKRLKQDKCEEVMNSDDSTGDKENASTAIIELPKQERIIKDNCSGITQKAKTKSPVHSSKLFGKFERKHKFEDDGDSPDKKKKQIFRARKDEFRKKMSEGAMERSKMTMFDLIYWNPASNPMPGRTASPKRSTGRGDTDSITSETAEEQQVDDLGLDPADSEHQSRPESPEVVSVSVATPEKPDEENKDSAEEEKDAGEDVDTNEEEASGEKDIFAPRVKIGPNGEIMVDEQSIKIQTTAAKNRDEVLSKAVVVEESGDSSHYGKWSKRRRRSCEWTVKETALFYKALSTVGTDFSLMETLIKWRTRAELKTKFKKEERNNRDLVDLALNDSTQFDMTVFEEESDYDPKEDRKAARQAERAEAKRRRLEMKQQDKIKEMEKKKIANKKKRAAIKNRKKVLRKAYRNRGRKRKETFESDNEDSPSLDDSDSASEDSVLEQPQPEDLVPVKPRVTLKRRLPKRRSSLVISEVTVTMETVKYNEPASKDTTEQLADEQETPEEYIQPASIAEKNLDDHHDPHEETHPSSSPDNGIPQRSEEFNHHEERESEINLLNKYPQLPLNEGLPETHIIENMISEDDENVGVENNTNTSQKDDVKSSEPSTSTCKDKNSENIETITELHPCNPAPEPSSDDDGQRVWHFPVSAIQTLEDGRQVILVPTPSGHNSVPVPILPPGTSNVVVMATDVPDSPGELIYHVYVVSPVEAGES</sequence>
<feature type="compositionally biased region" description="Acidic residues" evidence="2">
    <location>
        <begin position="741"/>
        <end position="751"/>
    </location>
</feature>
<feature type="compositionally biased region" description="Low complexity" evidence="2">
    <location>
        <begin position="19"/>
        <end position="32"/>
    </location>
</feature>
<dbReference type="Proteomes" id="UP001487740">
    <property type="component" value="Unassembled WGS sequence"/>
</dbReference>
<feature type="compositionally biased region" description="Basic and acidic residues" evidence="2">
    <location>
        <begin position="531"/>
        <end position="557"/>
    </location>
</feature>